<dbReference type="AlphaFoldDB" id="A0A1V9XCK8"/>
<accession>A0A1V9XCK8</accession>
<protein>
    <submittedName>
        <fullName evidence="2">Uncharacterized protein</fullName>
    </submittedName>
</protein>
<gene>
    <name evidence="2" type="ORF">BIW11_11174</name>
</gene>
<name>A0A1V9XCK8_9ACAR</name>
<reference evidence="2 3" key="1">
    <citation type="journal article" date="2017" name="Gigascience">
        <title>Draft genome of the honey bee ectoparasitic mite, Tropilaelaps mercedesae, is shaped by the parasitic life history.</title>
        <authorList>
            <person name="Dong X."/>
            <person name="Armstrong S.D."/>
            <person name="Xia D."/>
            <person name="Makepeace B.L."/>
            <person name="Darby A.C."/>
            <person name="Kadowaki T."/>
        </authorList>
    </citation>
    <scope>NUCLEOTIDE SEQUENCE [LARGE SCALE GENOMIC DNA]</scope>
    <source>
        <strain evidence="2">Wuxi-XJTLU</strain>
    </source>
</reference>
<organism evidence="2 3">
    <name type="scientific">Tropilaelaps mercedesae</name>
    <dbReference type="NCBI Taxonomy" id="418985"/>
    <lineage>
        <taxon>Eukaryota</taxon>
        <taxon>Metazoa</taxon>
        <taxon>Ecdysozoa</taxon>
        <taxon>Arthropoda</taxon>
        <taxon>Chelicerata</taxon>
        <taxon>Arachnida</taxon>
        <taxon>Acari</taxon>
        <taxon>Parasitiformes</taxon>
        <taxon>Mesostigmata</taxon>
        <taxon>Gamasina</taxon>
        <taxon>Dermanyssoidea</taxon>
        <taxon>Laelapidae</taxon>
        <taxon>Tropilaelaps</taxon>
    </lineage>
</organism>
<proteinExistence type="predicted"/>
<dbReference type="InParanoid" id="A0A1V9XCK8"/>
<evidence type="ECO:0000313" key="2">
    <source>
        <dbReference type="EMBL" id="OQR71156.1"/>
    </source>
</evidence>
<feature type="compositionally biased region" description="Polar residues" evidence="1">
    <location>
        <begin position="59"/>
        <end position="68"/>
    </location>
</feature>
<evidence type="ECO:0000256" key="1">
    <source>
        <dbReference type="SAM" id="MobiDB-lite"/>
    </source>
</evidence>
<feature type="region of interest" description="Disordered" evidence="1">
    <location>
        <begin position="1"/>
        <end position="97"/>
    </location>
</feature>
<dbReference type="EMBL" id="MNPL01015279">
    <property type="protein sequence ID" value="OQR71156.1"/>
    <property type="molecule type" value="Genomic_DNA"/>
</dbReference>
<dbReference type="Proteomes" id="UP000192247">
    <property type="component" value="Unassembled WGS sequence"/>
</dbReference>
<keyword evidence="3" id="KW-1185">Reference proteome</keyword>
<sequence length="97" mass="9918">MSRPSSRSPNPPPLSVALGTGSEQQPAPNNGGNSNSNLIDGNTASNGHHHKSHNGSAEAENSTENSLNALLALSQKGMLKQEPGSPAPSPSQQSIKI</sequence>
<evidence type="ECO:0000313" key="3">
    <source>
        <dbReference type="Proteomes" id="UP000192247"/>
    </source>
</evidence>
<comment type="caution">
    <text evidence="2">The sequence shown here is derived from an EMBL/GenBank/DDBJ whole genome shotgun (WGS) entry which is preliminary data.</text>
</comment>